<name>A0A6G6Y5J1_9SPHN</name>
<evidence type="ECO:0000259" key="12">
    <source>
        <dbReference type="Pfam" id="PF07715"/>
    </source>
</evidence>
<dbReference type="PANTHER" id="PTHR47234:SF2">
    <property type="entry name" value="TONB-DEPENDENT RECEPTOR"/>
    <property type="match status" value="1"/>
</dbReference>
<feature type="domain" description="TonB-dependent receptor-like beta-barrel" evidence="11">
    <location>
        <begin position="375"/>
        <end position="880"/>
    </location>
</feature>
<keyword evidence="10" id="KW-0732">Signal</keyword>
<protein>
    <submittedName>
        <fullName evidence="13">TonB-dependent receptor</fullName>
    </submittedName>
</protein>
<accession>A0A6G6Y5J1</accession>
<sequence length="916" mass="97290">MKRNLGNMVGWAALAVSLASLPGVASAQVADADQADEDASWQGDIGEEIIVTGSRIPTAGLQTTSPVVAVSQEDIQLQTALTVEDFSVKLPQLSGGVRQGSQGSDSFGAQVLELRNFGQSRSLVLINGTRAAPFSFRNSADVNALPASLIKRVEVLTGGAAAVYGADAVAGVVNFVLNDDFSGMQASGAARLSEHGGEQYGGSLMVGGSLGDRGHVVVAADYTRRTGFEAASRDWAATPGATIPSIGGFFTDVSSGRTFGFTDDGQFTLTPSAVSNISDQYPVVSGLERINVAALFKYELAPAVEAYGRVMYTNVQTDETGTPGANPPAIDQVVQISETNPYLTPDIRSQLTFVGGVADVRVQRSLAELGVMTYNTERDTFQGQLGFRGPVTDNIRWNVYAQYSRSTEESPITGDGLVRNSSGQSVFGQVVNQIDIFGPNGEGVAAALGSTIFSNGRDRDQFVTSATFSGTFDDFVVLPAGSIGFALGAEYRRETASITQDTAILTGNTYRQGVRAAYSGDFDVAELYGELLVPVLHDLPLIEQLDLGGAYRLADYDRFGTHGTWKVEANWKVDDNVRLRGTYQSVLRTPNFGEFAADTSSLPFSNLITVARLTPRYGGDPCVLGTGDAAQCARFGAPGVGSADSFDPAYLSGSYFYGGNPDVQPESGKTTTIGVVLTPEFAPTLNITVDWYELDLEGAVGVIQPVAAITSCYITDPRADNPLCGLVTRDPTTGYFVDAFVNQQNLGRINQKGIDISAVYTLESPALPGRGIRFSYQGNIVTSYTIQANSTVDPVQCKGTFGATCSSDSTTLVQPDYRHDASVSWLLAGGLVQFNWQRIGKVDNSAPGATDSIPAQNIFDLTGSMDLNDMFTLNAGIYNLFDKEPPFVASGGVFNTFPDTYDILGRTYGLSLTARF</sequence>
<dbReference type="InterPro" id="IPR039426">
    <property type="entry name" value="TonB-dep_rcpt-like"/>
</dbReference>
<evidence type="ECO:0000256" key="8">
    <source>
        <dbReference type="PROSITE-ProRule" id="PRU01360"/>
    </source>
</evidence>
<proteinExistence type="inferred from homology"/>
<dbReference type="InterPro" id="IPR000531">
    <property type="entry name" value="Beta-barrel_TonB"/>
</dbReference>
<keyword evidence="4 8" id="KW-0812">Transmembrane</keyword>
<comment type="subcellular location">
    <subcellularLocation>
        <location evidence="1 8">Cell outer membrane</location>
        <topology evidence="1 8">Multi-pass membrane protein</topology>
    </subcellularLocation>
</comment>
<dbReference type="InterPro" id="IPR012910">
    <property type="entry name" value="Plug_dom"/>
</dbReference>
<keyword evidence="14" id="KW-1185">Reference proteome</keyword>
<comment type="similarity">
    <text evidence="8 9">Belongs to the TonB-dependent receptor family.</text>
</comment>
<evidence type="ECO:0000313" key="13">
    <source>
        <dbReference type="EMBL" id="QIG80185.1"/>
    </source>
</evidence>
<dbReference type="Gene3D" id="2.170.130.10">
    <property type="entry name" value="TonB-dependent receptor, plug domain"/>
    <property type="match status" value="1"/>
</dbReference>
<evidence type="ECO:0000256" key="4">
    <source>
        <dbReference type="ARBA" id="ARBA00022692"/>
    </source>
</evidence>
<keyword evidence="3 8" id="KW-1134">Transmembrane beta strand</keyword>
<feature type="signal peptide" evidence="10">
    <location>
        <begin position="1"/>
        <end position="27"/>
    </location>
</feature>
<evidence type="ECO:0000256" key="10">
    <source>
        <dbReference type="SAM" id="SignalP"/>
    </source>
</evidence>
<evidence type="ECO:0000256" key="5">
    <source>
        <dbReference type="ARBA" id="ARBA00023077"/>
    </source>
</evidence>
<keyword evidence="7 8" id="KW-0998">Cell outer membrane</keyword>
<evidence type="ECO:0000256" key="9">
    <source>
        <dbReference type="RuleBase" id="RU003357"/>
    </source>
</evidence>
<reference evidence="13 14" key="1">
    <citation type="submission" date="2020-02" db="EMBL/GenBank/DDBJ databases">
        <authorList>
            <person name="Zheng R.K."/>
            <person name="Sun C.M."/>
        </authorList>
    </citation>
    <scope>NUCLEOTIDE SEQUENCE [LARGE SCALE GENOMIC DNA]</scope>
    <source>
        <strain evidence="14">zrk23</strain>
    </source>
</reference>
<dbReference type="Proteomes" id="UP000501568">
    <property type="component" value="Chromosome"/>
</dbReference>
<keyword evidence="13" id="KW-0675">Receptor</keyword>
<dbReference type="RefSeq" id="WP_165327189.1">
    <property type="nucleotide sequence ID" value="NZ_CP049109.1"/>
</dbReference>
<evidence type="ECO:0000256" key="3">
    <source>
        <dbReference type="ARBA" id="ARBA00022452"/>
    </source>
</evidence>
<keyword evidence="6 8" id="KW-0472">Membrane</keyword>
<dbReference type="GO" id="GO:0009279">
    <property type="term" value="C:cell outer membrane"/>
    <property type="evidence" value="ECO:0007669"/>
    <property type="project" value="UniProtKB-SubCell"/>
</dbReference>
<dbReference type="SUPFAM" id="SSF56935">
    <property type="entry name" value="Porins"/>
    <property type="match status" value="1"/>
</dbReference>
<dbReference type="PROSITE" id="PS52016">
    <property type="entry name" value="TONB_DEPENDENT_REC_3"/>
    <property type="match status" value="1"/>
</dbReference>
<dbReference type="InterPro" id="IPR037066">
    <property type="entry name" value="Plug_dom_sf"/>
</dbReference>
<dbReference type="Gene3D" id="2.40.170.20">
    <property type="entry name" value="TonB-dependent receptor, beta-barrel domain"/>
    <property type="match status" value="1"/>
</dbReference>
<feature type="chain" id="PRO_5026087969" evidence="10">
    <location>
        <begin position="28"/>
        <end position="916"/>
    </location>
</feature>
<dbReference type="Pfam" id="PF07715">
    <property type="entry name" value="Plug"/>
    <property type="match status" value="1"/>
</dbReference>
<evidence type="ECO:0000313" key="14">
    <source>
        <dbReference type="Proteomes" id="UP000501568"/>
    </source>
</evidence>
<dbReference type="PANTHER" id="PTHR47234">
    <property type="match status" value="1"/>
</dbReference>
<keyword evidence="2 8" id="KW-0813">Transport</keyword>
<dbReference type="EMBL" id="CP049109">
    <property type="protein sequence ID" value="QIG80185.1"/>
    <property type="molecule type" value="Genomic_DNA"/>
</dbReference>
<dbReference type="InterPro" id="IPR036942">
    <property type="entry name" value="Beta-barrel_TonB_sf"/>
</dbReference>
<organism evidence="13 14">
    <name type="scientific">Stakelama tenebrarum</name>
    <dbReference type="NCBI Taxonomy" id="2711215"/>
    <lineage>
        <taxon>Bacteria</taxon>
        <taxon>Pseudomonadati</taxon>
        <taxon>Pseudomonadota</taxon>
        <taxon>Alphaproteobacteria</taxon>
        <taxon>Sphingomonadales</taxon>
        <taxon>Sphingomonadaceae</taxon>
        <taxon>Stakelama</taxon>
    </lineage>
</organism>
<dbReference type="AlphaFoldDB" id="A0A6G6Y5J1"/>
<evidence type="ECO:0000256" key="2">
    <source>
        <dbReference type="ARBA" id="ARBA00022448"/>
    </source>
</evidence>
<evidence type="ECO:0000256" key="7">
    <source>
        <dbReference type="ARBA" id="ARBA00023237"/>
    </source>
</evidence>
<dbReference type="KEGG" id="spzr:G5C33_10605"/>
<keyword evidence="5 9" id="KW-0798">TonB box</keyword>
<feature type="domain" description="TonB-dependent receptor plug" evidence="12">
    <location>
        <begin position="62"/>
        <end position="172"/>
    </location>
</feature>
<evidence type="ECO:0000256" key="1">
    <source>
        <dbReference type="ARBA" id="ARBA00004571"/>
    </source>
</evidence>
<evidence type="ECO:0000259" key="11">
    <source>
        <dbReference type="Pfam" id="PF00593"/>
    </source>
</evidence>
<gene>
    <name evidence="13" type="ORF">G5C33_10605</name>
</gene>
<dbReference type="Pfam" id="PF00593">
    <property type="entry name" value="TonB_dep_Rec_b-barrel"/>
    <property type="match status" value="1"/>
</dbReference>
<evidence type="ECO:0000256" key="6">
    <source>
        <dbReference type="ARBA" id="ARBA00023136"/>
    </source>
</evidence>